<protein>
    <submittedName>
        <fullName evidence="7">Amino acid permease-associated region</fullName>
    </submittedName>
</protein>
<evidence type="ECO:0000256" key="3">
    <source>
        <dbReference type="ARBA" id="ARBA00022989"/>
    </source>
</evidence>
<keyword evidence="3 5" id="KW-1133">Transmembrane helix</keyword>
<name>E1QTR2_VULDI</name>
<reference evidence="8" key="2">
    <citation type="journal article" date="2010" name="Stand. Genomic Sci.">
        <title>Complete genome sequence of Vulcanisaeta distributa type strain (IC-017T).</title>
        <authorList>
            <person name="Mavromatis K."/>
            <person name="Sikorski J."/>
            <person name="Pabst E."/>
            <person name="Teshima H."/>
            <person name="Lapidus A."/>
            <person name="Lucas S."/>
            <person name="Nolan M."/>
            <person name="Glavina Del Rio T."/>
            <person name="Cheng J."/>
            <person name="Bruce D."/>
            <person name="Goodwin L."/>
            <person name="Pitluck S."/>
            <person name="Liolios K."/>
            <person name="Ivanova N."/>
            <person name="Mikhailova N."/>
            <person name="Pati A."/>
            <person name="Chen A."/>
            <person name="Palaniappan K."/>
            <person name="Land M."/>
            <person name="Hauser L."/>
            <person name="Chang Y."/>
            <person name="Jeffries C."/>
            <person name="Rohde M."/>
            <person name="Spring S."/>
            <person name="Goker M."/>
            <person name="Wirth R."/>
            <person name="Woyke T."/>
            <person name="Bristow J."/>
            <person name="Eisen J."/>
            <person name="Markowitz V."/>
            <person name="Hugenholtz P."/>
            <person name="Klenk H."/>
            <person name="Kyrpides N."/>
        </authorList>
    </citation>
    <scope>NUCLEOTIDE SEQUENCE [LARGE SCALE GENOMIC DNA]</scope>
    <source>
        <strain evidence="8">DSM 14429 / JCM 11212 / NBRC 100878 / IC-017</strain>
    </source>
</reference>
<proteinExistence type="predicted"/>
<dbReference type="RefSeq" id="WP_013336704.1">
    <property type="nucleotide sequence ID" value="NC_014537.1"/>
</dbReference>
<feature type="transmembrane region" description="Helical" evidence="5">
    <location>
        <begin position="97"/>
        <end position="118"/>
    </location>
</feature>
<dbReference type="InterPro" id="IPR004841">
    <property type="entry name" value="AA-permease/SLC12A_dom"/>
</dbReference>
<dbReference type="STRING" id="572478.Vdis_1601"/>
<gene>
    <name evidence="7" type="ordered locus">Vdis_1601</name>
</gene>
<keyword evidence="2 5" id="KW-0812">Transmembrane</keyword>
<dbReference type="Pfam" id="PF00324">
    <property type="entry name" value="AA_permease"/>
    <property type="match status" value="1"/>
</dbReference>
<dbReference type="InterPro" id="IPR050367">
    <property type="entry name" value="APC_superfamily"/>
</dbReference>
<feature type="transmembrane region" description="Helical" evidence="5">
    <location>
        <begin position="286"/>
        <end position="316"/>
    </location>
</feature>
<dbReference type="PANTHER" id="PTHR42770">
    <property type="entry name" value="AMINO ACID TRANSPORTER-RELATED"/>
    <property type="match status" value="1"/>
</dbReference>
<dbReference type="GeneID" id="9752538"/>
<dbReference type="Proteomes" id="UP000006681">
    <property type="component" value="Chromosome"/>
</dbReference>
<feature type="transmembrane region" description="Helical" evidence="5">
    <location>
        <begin position="418"/>
        <end position="435"/>
    </location>
</feature>
<dbReference type="HOGENOM" id="CLU_596665_0_0_2"/>
<feature type="transmembrane region" description="Helical" evidence="5">
    <location>
        <begin position="351"/>
        <end position="374"/>
    </location>
</feature>
<dbReference type="GO" id="GO:0055085">
    <property type="term" value="P:transmembrane transport"/>
    <property type="evidence" value="ECO:0007669"/>
    <property type="project" value="InterPro"/>
</dbReference>
<accession>E1QTR2</accession>
<sequence>MAKQRSSELMRNATGFLGSLYNSLAGQAPAYSIAGGAALIMGSAYAAAPLAMLLTLLGVLAIVYSIFVLARKYPHAASFYAYVTNTINARTGFVNGIVYAVFYSIVGVGSVAIAFAYLGTEGIYAVTGHVINPLILLPIPIVLALVPAVLGIRPSIRTEMTLTSIEIAILLIFVILSFAANLNRLSALPFTVQGTFATTPTGMLAALSGGLIFAITYFMGFEVSTQISEEVRDPRKSVPTSTLWATVFMGILYILVTYAILLNIGYTQSAINNFVSMAEGMGPNPVYTLIGHYLGTAGLVLFAISVMLSVFGCYLATLNATARMLYGMARDGLLPAWLAETHPKYKSPHKALYLSTAVAVLTIVLAYAAAYVSGYVKPLELTYNAMEDAYAIDSLYYVLSLILVAAGALRLTTWGGRIAIAIGIAILAITFYYSIVSTWYLAILIASIILTVAVSYAINARIRRIKVTVCPYC</sequence>
<dbReference type="PIRSF" id="PIRSF006060">
    <property type="entry name" value="AA_transporter"/>
    <property type="match status" value="1"/>
</dbReference>
<feature type="domain" description="Amino acid permease/ SLC12A" evidence="6">
    <location>
        <begin position="38"/>
        <end position="437"/>
    </location>
</feature>
<evidence type="ECO:0000256" key="2">
    <source>
        <dbReference type="ARBA" id="ARBA00022692"/>
    </source>
</evidence>
<evidence type="ECO:0000256" key="5">
    <source>
        <dbReference type="SAM" id="Phobius"/>
    </source>
</evidence>
<reference evidence="7 8" key="1">
    <citation type="journal article" date="2010" name="Stand. Genomic Sci.">
        <title>Complete genome sequence of Vulcanisaeta distributa type strain (IC-017).</title>
        <authorList>
            <person name="Mavromatis K."/>
            <person name="Sikorski J."/>
            <person name="Pabst E."/>
            <person name="Teshima H."/>
            <person name="Lapidus A."/>
            <person name="Lucas S."/>
            <person name="Nolan M."/>
            <person name="Glavina Del Rio T."/>
            <person name="Cheng J.F."/>
            <person name="Bruce D."/>
            <person name="Goodwin L."/>
            <person name="Pitluck S."/>
            <person name="Liolios K."/>
            <person name="Ivanova N."/>
            <person name="Mikhailova N."/>
            <person name="Pati A."/>
            <person name="Chen A."/>
            <person name="Palaniappan K."/>
            <person name="Land M."/>
            <person name="Hauser L."/>
            <person name="Chang Y.J."/>
            <person name="Jeffries C.D."/>
            <person name="Rohde M."/>
            <person name="Spring S."/>
            <person name="Goker M."/>
            <person name="Wirth R."/>
            <person name="Woyke T."/>
            <person name="Bristow J."/>
            <person name="Eisen J.A."/>
            <person name="Markowitz V."/>
            <person name="Hugenholtz P."/>
            <person name="Klenk H.P."/>
            <person name="Kyrpides N.C."/>
        </authorList>
    </citation>
    <scope>NUCLEOTIDE SEQUENCE [LARGE SCALE GENOMIC DNA]</scope>
    <source>
        <strain evidence="8">DSM 14429 / JCM 11212 / NBRC 100878 / IC-017</strain>
    </source>
</reference>
<dbReference type="AlphaFoldDB" id="E1QTR2"/>
<evidence type="ECO:0000256" key="1">
    <source>
        <dbReference type="ARBA" id="ARBA00004141"/>
    </source>
</evidence>
<feature type="transmembrane region" description="Helical" evidence="5">
    <location>
        <begin position="130"/>
        <end position="150"/>
    </location>
</feature>
<organism evidence="7 8">
    <name type="scientific">Vulcanisaeta distributa (strain DSM 14429 / JCM 11212 / NBRC 100878 / IC-017)</name>
    <dbReference type="NCBI Taxonomy" id="572478"/>
    <lineage>
        <taxon>Archaea</taxon>
        <taxon>Thermoproteota</taxon>
        <taxon>Thermoprotei</taxon>
        <taxon>Thermoproteales</taxon>
        <taxon>Thermoproteaceae</taxon>
        <taxon>Vulcanisaeta</taxon>
    </lineage>
</organism>
<dbReference type="OrthoDB" id="43026at2157"/>
<evidence type="ECO:0000256" key="4">
    <source>
        <dbReference type="ARBA" id="ARBA00023136"/>
    </source>
</evidence>
<evidence type="ECO:0000313" key="8">
    <source>
        <dbReference type="Proteomes" id="UP000006681"/>
    </source>
</evidence>
<dbReference type="Gene3D" id="1.20.1740.10">
    <property type="entry name" value="Amino acid/polyamine transporter I"/>
    <property type="match status" value="1"/>
</dbReference>
<comment type="subcellular location">
    <subcellularLocation>
        <location evidence="1">Membrane</location>
        <topology evidence="1">Multi-pass membrane protein</topology>
    </subcellularLocation>
</comment>
<dbReference type="EMBL" id="CP002100">
    <property type="protein sequence ID" value="ADN50979.1"/>
    <property type="molecule type" value="Genomic_DNA"/>
</dbReference>
<feature type="transmembrane region" description="Helical" evidence="5">
    <location>
        <begin position="202"/>
        <end position="221"/>
    </location>
</feature>
<dbReference type="GO" id="GO:0016020">
    <property type="term" value="C:membrane"/>
    <property type="evidence" value="ECO:0007669"/>
    <property type="project" value="UniProtKB-SubCell"/>
</dbReference>
<feature type="transmembrane region" description="Helical" evidence="5">
    <location>
        <begin position="20"/>
        <end position="41"/>
    </location>
</feature>
<evidence type="ECO:0000259" key="6">
    <source>
        <dbReference type="Pfam" id="PF00324"/>
    </source>
</evidence>
<dbReference type="KEGG" id="vdi:Vdis_1601"/>
<feature type="transmembrane region" description="Helical" evidence="5">
    <location>
        <begin position="162"/>
        <end position="182"/>
    </location>
</feature>
<feature type="transmembrane region" description="Helical" evidence="5">
    <location>
        <begin position="242"/>
        <end position="266"/>
    </location>
</feature>
<keyword evidence="4 5" id="KW-0472">Membrane</keyword>
<keyword evidence="8" id="KW-1185">Reference proteome</keyword>
<feature type="transmembrane region" description="Helical" evidence="5">
    <location>
        <begin position="394"/>
        <end position="411"/>
    </location>
</feature>
<feature type="transmembrane region" description="Helical" evidence="5">
    <location>
        <begin position="441"/>
        <end position="458"/>
    </location>
</feature>
<evidence type="ECO:0000313" key="7">
    <source>
        <dbReference type="EMBL" id="ADN50979.1"/>
    </source>
</evidence>
<dbReference type="PANTHER" id="PTHR42770:SF11">
    <property type="entry name" value="INNER MEMBRANE TRANSPORT PROTEIN YBAT"/>
    <property type="match status" value="1"/>
</dbReference>
<dbReference type="eggNOG" id="arCOG03650">
    <property type="taxonomic scope" value="Archaea"/>
</dbReference>
<feature type="transmembrane region" description="Helical" evidence="5">
    <location>
        <begin position="47"/>
        <end position="70"/>
    </location>
</feature>